<dbReference type="InterPro" id="IPR002641">
    <property type="entry name" value="PNPLA_dom"/>
</dbReference>
<dbReference type="GO" id="GO:0019369">
    <property type="term" value="P:arachidonate metabolic process"/>
    <property type="evidence" value="ECO:0007669"/>
    <property type="project" value="TreeGrafter"/>
</dbReference>
<accession>A0AA39C5D0</accession>
<dbReference type="GO" id="GO:0016042">
    <property type="term" value="P:lipid catabolic process"/>
    <property type="evidence" value="ECO:0007669"/>
    <property type="project" value="UniProtKB-UniRule"/>
</dbReference>
<organism evidence="6 7">
    <name type="scientific">Microctonus aethiopoides</name>
    <dbReference type="NCBI Taxonomy" id="144406"/>
    <lineage>
        <taxon>Eukaryota</taxon>
        <taxon>Metazoa</taxon>
        <taxon>Ecdysozoa</taxon>
        <taxon>Arthropoda</taxon>
        <taxon>Hexapoda</taxon>
        <taxon>Insecta</taxon>
        <taxon>Pterygota</taxon>
        <taxon>Neoptera</taxon>
        <taxon>Endopterygota</taxon>
        <taxon>Hymenoptera</taxon>
        <taxon>Apocrita</taxon>
        <taxon>Ichneumonoidea</taxon>
        <taxon>Braconidae</taxon>
        <taxon>Euphorinae</taxon>
        <taxon>Microctonus</taxon>
    </lineage>
</organism>
<dbReference type="SUPFAM" id="SSF52151">
    <property type="entry name" value="FabD/lysophospholipase-like"/>
    <property type="match status" value="1"/>
</dbReference>
<dbReference type="GO" id="GO:0016020">
    <property type="term" value="C:membrane"/>
    <property type="evidence" value="ECO:0007669"/>
    <property type="project" value="TreeGrafter"/>
</dbReference>
<sequence>MGTKYIDSSAKKIIQSIINSKMVLSKHVKVYRRGVSLTRRLTDRTESNHNGTFNIRRMAEKISSMGILNKSKIIMGNHLKSFTLYKNSVINSDYNKNIQMILNKYWGKPIQKFPNFQVVNARLFSIGENSMKKSNITQPSTVTKKSDDIQTTVKVDLPPMQNESKNISSFNMKKNETQTSFLTSDQILQNTKEQILALPQALSNLFIKFNTKDKESLSVTGIPKWKSNVQSNITKHSIASRTKHVLTSIVTAESNASQYRRIEDLLKHIEQYPDARHHALKEGAVTVLLRAQKKSKDVQVQASIREALAVMGYIDPVPRRGIRILSIDGGGMRGLLVIEMLKKLEQLTGQKVHEMFDYMCGVSTGAILSANLVTRWNGSDYASHKRRSLDEISDLYKDLSTKIFNVGAIRGTSSLVWSHAYYDTALWEQLLMEQFGDEDLIKTSRERTSPKFSAIATIFNNAQVMAYIFRNYTLPPRVESQYMGSHKHKLWEAVRASAAAPTYFEEFKHGEYILSDGGIMVNNPCAVAIHEAKQLWPSAPIQCVVSFGTGRTPPTIPGKDGHTKDLAVSSWKEKFYKIVASATDTEGVHTMLNDLLPDHVYYRFNPYLTEMVSMDDIRPEKWSQLEQDAQMYIRKNDDKFVHAAIALNQQKHLPQKIIDWVKHKKQILGFN</sequence>
<dbReference type="Gene3D" id="3.40.1090.10">
    <property type="entry name" value="Cytosolic phospholipase A2 catalytic domain"/>
    <property type="match status" value="1"/>
</dbReference>
<dbReference type="InterPro" id="IPR016035">
    <property type="entry name" value="Acyl_Trfase/lysoPLipase"/>
</dbReference>
<dbReference type="InterPro" id="IPR045217">
    <property type="entry name" value="PNPLA8-like"/>
</dbReference>
<feature type="short sequence motif" description="DGA/G" evidence="4">
    <location>
        <begin position="516"/>
        <end position="518"/>
    </location>
</feature>
<evidence type="ECO:0000256" key="2">
    <source>
        <dbReference type="ARBA" id="ARBA00022963"/>
    </source>
</evidence>
<evidence type="ECO:0000256" key="1">
    <source>
        <dbReference type="ARBA" id="ARBA00022801"/>
    </source>
</evidence>
<protein>
    <recommendedName>
        <fullName evidence="5">PNPLA domain-containing protein</fullName>
    </recommendedName>
</protein>
<feature type="short sequence motif" description="GXGXXG" evidence="4">
    <location>
        <begin position="329"/>
        <end position="334"/>
    </location>
</feature>
<dbReference type="PANTHER" id="PTHR24185:SF1">
    <property type="entry name" value="CALCIUM-INDEPENDENT PHOSPHOLIPASE A2-GAMMA"/>
    <property type="match status" value="1"/>
</dbReference>
<dbReference type="PANTHER" id="PTHR24185">
    <property type="entry name" value="CALCIUM-INDEPENDENT PHOSPHOLIPASE A2-GAMMA"/>
    <property type="match status" value="1"/>
</dbReference>
<keyword evidence="2 4" id="KW-0442">Lipid degradation</keyword>
<comment type="caution">
    <text evidence="6">The sequence shown here is derived from an EMBL/GenBank/DDBJ whole genome shotgun (WGS) entry which is preliminary data.</text>
</comment>
<keyword evidence="3 4" id="KW-0443">Lipid metabolism</keyword>
<dbReference type="AlphaFoldDB" id="A0AA39C5D0"/>
<reference evidence="6" key="1">
    <citation type="journal article" date="2023" name="bioRxiv">
        <title>Scaffold-level genome assemblies of two parasitoid biocontrol wasps reveal the parthenogenesis mechanism and an associated novel virus.</title>
        <authorList>
            <person name="Inwood S."/>
            <person name="Skelly J."/>
            <person name="Guhlin J."/>
            <person name="Harrop T."/>
            <person name="Goldson S."/>
            <person name="Dearden P."/>
        </authorList>
    </citation>
    <scope>NUCLEOTIDE SEQUENCE</scope>
    <source>
        <strain evidence="6">Irish</strain>
        <tissue evidence="6">Whole body</tissue>
    </source>
</reference>
<dbReference type="CDD" id="cd07211">
    <property type="entry name" value="Pat_PNPLA8"/>
    <property type="match status" value="1"/>
</dbReference>
<name>A0AA39C5D0_9HYME</name>
<feature type="short sequence motif" description="GXSXG" evidence="4">
    <location>
        <begin position="361"/>
        <end position="365"/>
    </location>
</feature>
<dbReference type="GO" id="GO:0047499">
    <property type="term" value="F:calcium-independent phospholipase A2 activity"/>
    <property type="evidence" value="ECO:0007669"/>
    <property type="project" value="TreeGrafter"/>
</dbReference>
<dbReference type="Proteomes" id="UP001168990">
    <property type="component" value="Unassembled WGS sequence"/>
</dbReference>
<proteinExistence type="predicted"/>
<gene>
    <name evidence="6" type="ORF">PV328_009163</name>
</gene>
<feature type="active site" description="Nucleophile" evidence="4">
    <location>
        <position position="363"/>
    </location>
</feature>
<evidence type="ECO:0000256" key="4">
    <source>
        <dbReference type="PROSITE-ProRule" id="PRU01161"/>
    </source>
</evidence>
<feature type="domain" description="PNPLA" evidence="5">
    <location>
        <begin position="325"/>
        <end position="529"/>
    </location>
</feature>
<keyword evidence="7" id="KW-1185">Reference proteome</keyword>
<evidence type="ECO:0000256" key="3">
    <source>
        <dbReference type="ARBA" id="ARBA00023098"/>
    </source>
</evidence>
<keyword evidence="1 4" id="KW-0378">Hydrolase</keyword>
<dbReference type="EMBL" id="JAQQBS010001424">
    <property type="protein sequence ID" value="KAK0158118.1"/>
    <property type="molecule type" value="Genomic_DNA"/>
</dbReference>
<evidence type="ECO:0000313" key="7">
    <source>
        <dbReference type="Proteomes" id="UP001168990"/>
    </source>
</evidence>
<reference evidence="6" key="2">
    <citation type="submission" date="2023-03" db="EMBL/GenBank/DDBJ databases">
        <authorList>
            <person name="Inwood S.N."/>
            <person name="Skelly J.G."/>
            <person name="Guhlin J."/>
            <person name="Harrop T.W.R."/>
            <person name="Goldson S.G."/>
            <person name="Dearden P.K."/>
        </authorList>
    </citation>
    <scope>NUCLEOTIDE SEQUENCE</scope>
    <source>
        <strain evidence="6">Irish</strain>
        <tissue evidence="6">Whole body</tissue>
    </source>
</reference>
<feature type="active site" description="Proton acceptor" evidence="4">
    <location>
        <position position="516"/>
    </location>
</feature>
<evidence type="ECO:0000313" key="6">
    <source>
        <dbReference type="EMBL" id="KAK0158118.1"/>
    </source>
</evidence>
<evidence type="ECO:0000259" key="5">
    <source>
        <dbReference type="PROSITE" id="PS51635"/>
    </source>
</evidence>
<dbReference type="PROSITE" id="PS51635">
    <property type="entry name" value="PNPLA"/>
    <property type="match status" value="1"/>
</dbReference>
<dbReference type="Pfam" id="PF01734">
    <property type="entry name" value="Patatin"/>
    <property type="match status" value="1"/>
</dbReference>